<feature type="transmembrane region" description="Helical" evidence="6">
    <location>
        <begin position="299"/>
        <end position="318"/>
    </location>
</feature>
<feature type="transmembrane region" description="Helical" evidence="6">
    <location>
        <begin position="53"/>
        <end position="74"/>
    </location>
</feature>
<feature type="transmembrane region" description="Helical" evidence="6">
    <location>
        <begin position="161"/>
        <end position="183"/>
    </location>
</feature>
<feature type="transmembrane region" description="Helical" evidence="6">
    <location>
        <begin position="86"/>
        <end position="104"/>
    </location>
</feature>
<keyword evidence="5 6" id="KW-0472">Membrane</keyword>
<evidence type="ECO:0000256" key="3">
    <source>
        <dbReference type="ARBA" id="ARBA00022692"/>
    </source>
</evidence>
<feature type="transmembrane region" description="Helical" evidence="6">
    <location>
        <begin position="422"/>
        <end position="442"/>
    </location>
</feature>
<dbReference type="InterPro" id="IPR011701">
    <property type="entry name" value="MFS"/>
</dbReference>
<feature type="transmembrane region" description="Helical" evidence="6">
    <location>
        <begin position="252"/>
        <end position="271"/>
    </location>
</feature>
<name>A0A0V8DMK2_LACLL</name>
<feature type="transmembrane region" description="Helical" evidence="6">
    <location>
        <begin position="12"/>
        <end position="33"/>
    </location>
</feature>
<dbReference type="Pfam" id="PF07690">
    <property type="entry name" value="MFS_1"/>
    <property type="match status" value="1"/>
</dbReference>
<reference evidence="8" key="1">
    <citation type="submission" date="2015-10" db="EMBL/GenBank/DDBJ databases">
        <title>Draft Genome Sequences of 11 Lactococcus lactis subspecies cremoris strains.</title>
        <authorList>
            <person name="Wels M."/>
            <person name="Backus L."/>
            <person name="Boekhorst J."/>
            <person name="Dijkstra A."/>
            <person name="Beerthuizen M."/>
            <person name="Kelly W."/>
            <person name="Siezen R."/>
            <person name="Bachmann H."/>
            <person name="Van Hijum S."/>
        </authorList>
    </citation>
    <scope>NUCLEOTIDE SEQUENCE [LARGE SCALE GENOMIC DNA]</scope>
    <source>
        <strain evidence="8">LMG9449</strain>
    </source>
</reference>
<comment type="subcellular location">
    <subcellularLocation>
        <location evidence="1">Cell membrane</location>
        <topology evidence="1">Multi-pass membrane protein</topology>
    </subcellularLocation>
</comment>
<gene>
    <name evidence="7" type="ORF">LMG9449_2556</name>
</gene>
<accession>A0A0V8DMK2</accession>
<evidence type="ECO:0000256" key="6">
    <source>
        <dbReference type="SAM" id="Phobius"/>
    </source>
</evidence>
<evidence type="ECO:0000256" key="4">
    <source>
        <dbReference type="ARBA" id="ARBA00022989"/>
    </source>
</evidence>
<keyword evidence="2" id="KW-0813">Transport</keyword>
<dbReference type="RefSeq" id="WP_058225415.1">
    <property type="nucleotide sequence ID" value="NZ_LKLS01000212.1"/>
</dbReference>
<dbReference type="Proteomes" id="UP000053612">
    <property type="component" value="Unassembled WGS sequence"/>
</dbReference>
<dbReference type="InterPro" id="IPR036259">
    <property type="entry name" value="MFS_trans_sf"/>
</dbReference>
<keyword evidence="3 6" id="KW-0812">Transmembrane</keyword>
<dbReference type="PANTHER" id="PTHR19432:SF35">
    <property type="entry name" value="SOLUTE CARRIER FAMILY 45 MEMBER 3 ISOFORM X1"/>
    <property type="match status" value="1"/>
</dbReference>
<evidence type="ECO:0000313" key="7">
    <source>
        <dbReference type="EMBL" id="KSU14401.1"/>
    </source>
</evidence>
<feature type="transmembrane region" description="Helical" evidence="6">
    <location>
        <begin position="110"/>
        <end position="130"/>
    </location>
</feature>
<dbReference type="CDD" id="cd17313">
    <property type="entry name" value="MFS_SLC45_SUC"/>
    <property type="match status" value="1"/>
</dbReference>
<evidence type="ECO:0000256" key="2">
    <source>
        <dbReference type="ARBA" id="ARBA00022448"/>
    </source>
</evidence>
<dbReference type="AlphaFoldDB" id="A0A0V8DMK2"/>
<sequence length="445" mass="48836">MLEVKTSKLPTLPLKTIWMLSFGYLGVQMAFSLQSSNMGRIFETLGADPTRLGFFFILPPLAGIFVQPIVGKFSDKTWAPRIGGRRLPYLLISSLVAMIVLALLPNSGSFGFSIPVALWFGATAILFMDLSSNIAMQPFKMIVGDMVNEKQKGYAYSIQSLFSNTGAVLASIFPFVLTAIGIHNTAPSGQIPKSVIVSFYAGAAILIICSLITVFKVKEYPPEEYAAYHTLTKEEQFEKISIFKLLARAPRIFWTITVVQFFCWMGFQYLWTYGTGAISQNIWGIVDPASAKYQAAGNWFGMMSAVQAVSAVIWSYVLAKIPDNRQKGAYALSLLLGGIGFISFFFIHIQIMLVFSFALIGISWAAMMSFPFIFLTNGIESAGEGAHMGTFLGLFNGSICFPQIVASIASFVLFPLFGSSHILMILLSGFLLIIGASYVFLIKDI</sequence>
<dbReference type="GO" id="GO:0022857">
    <property type="term" value="F:transmembrane transporter activity"/>
    <property type="evidence" value="ECO:0007669"/>
    <property type="project" value="InterPro"/>
</dbReference>
<keyword evidence="7" id="KW-0762">Sugar transport</keyword>
<evidence type="ECO:0000256" key="1">
    <source>
        <dbReference type="ARBA" id="ARBA00004651"/>
    </source>
</evidence>
<dbReference type="GO" id="GO:0005886">
    <property type="term" value="C:plasma membrane"/>
    <property type="evidence" value="ECO:0007669"/>
    <property type="project" value="UniProtKB-SubCell"/>
</dbReference>
<feature type="transmembrane region" description="Helical" evidence="6">
    <location>
        <begin position="195"/>
        <end position="215"/>
    </location>
</feature>
<keyword evidence="4 6" id="KW-1133">Transmembrane helix</keyword>
<feature type="transmembrane region" description="Helical" evidence="6">
    <location>
        <begin position="391"/>
        <end position="416"/>
    </location>
</feature>
<dbReference type="EMBL" id="LKLS01000212">
    <property type="protein sequence ID" value="KSU14401.1"/>
    <property type="molecule type" value="Genomic_DNA"/>
</dbReference>
<dbReference type="SUPFAM" id="SSF103473">
    <property type="entry name" value="MFS general substrate transporter"/>
    <property type="match status" value="1"/>
</dbReference>
<organism evidence="7 8">
    <name type="scientific">Lactococcus lactis subsp. lactis</name>
    <name type="common">Streptococcus lactis</name>
    <dbReference type="NCBI Taxonomy" id="1360"/>
    <lineage>
        <taxon>Bacteria</taxon>
        <taxon>Bacillati</taxon>
        <taxon>Bacillota</taxon>
        <taxon>Bacilli</taxon>
        <taxon>Lactobacillales</taxon>
        <taxon>Streptococcaceae</taxon>
        <taxon>Lactococcus</taxon>
    </lineage>
</organism>
<evidence type="ECO:0000256" key="5">
    <source>
        <dbReference type="ARBA" id="ARBA00023136"/>
    </source>
</evidence>
<evidence type="ECO:0000313" key="8">
    <source>
        <dbReference type="Proteomes" id="UP000053612"/>
    </source>
</evidence>
<protein>
    <submittedName>
        <fullName evidence="7">Sugar transporter</fullName>
    </submittedName>
</protein>
<feature type="transmembrane region" description="Helical" evidence="6">
    <location>
        <begin position="357"/>
        <end position="379"/>
    </location>
</feature>
<proteinExistence type="predicted"/>
<feature type="transmembrane region" description="Helical" evidence="6">
    <location>
        <begin position="330"/>
        <end position="351"/>
    </location>
</feature>
<dbReference type="PATRIC" id="fig|1360.109.peg.2739"/>
<comment type="caution">
    <text evidence="7">The sequence shown here is derived from an EMBL/GenBank/DDBJ whole genome shotgun (WGS) entry which is preliminary data.</text>
</comment>
<dbReference type="Gene3D" id="1.20.1250.20">
    <property type="entry name" value="MFS general substrate transporter like domains"/>
    <property type="match status" value="1"/>
</dbReference>
<dbReference type="PANTHER" id="PTHR19432">
    <property type="entry name" value="SUGAR TRANSPORTER"/>
    <property type="match status" value="1"/>
</dbReference>